<evidence type="ECO:0000313" key="5">
    <source>
        <dbReference type="EMBL" id="ORY13797.1"/>
    </source>
</evidence>
<accession>A0A1Y1ZUQ6</accession>
<dbReference type="AlphaFoldDB" id="A0A1Y1ZUQ6"/>
<dbReference type="SUPFAM" id="SSF49503">
    <property type="entry name" value="Cupredoxins"/>
    <property type="match status" value="1"/>
</dbReference>
<dbReference type="GO" id="GO:0005507">
    <property type="term" value="F:copper ion binding"/>
    <property type="evidence" value="ECO:0007669"/>
    <property type="project" value="InterPro"/>
</dbReference>
<reference evidence="5 6" key="1">
    <citation type="submission" date="2016-07" db="EMBL/GenBank/DDBJ databases">
        <title>Pervasive Adenine N6-methylation of Active Genes in Fungi.</title>
        <authorList>
            <consortium name="DOE Joint Genome Institute"/>
            <person name="Mondo S.J."/>
            <person name="Dannebaum R.O."/>
            <person name="Kuo R.C."/>
            <person name="Labutti K."/>
            <person name="Haridas S."/>
            <person name="Kuo A."/>
            <person name="Salamov A."/>
            <person name="Ahrendt S.R."/>
            <person name="Lipzen A."/>
            <person name="Sullivan W."/>
            <person name="Andreopoulos W.B."/>
            <person name="Clum A."/>
            <person name="Lindquist E."/>
            <person name="Daum C."/>
            <person name="Ramamoorthy G.K."/>
            <person name="Gryganskyi A."/>
            <person name="Culley D."/>
            <person name="Magnuson J.K."/>
            <person name="James T.Y."/>
            <person name="O'Malley M.A."/>
            <person name="Stajich J.E."/>
            <person name="Spatafora J.W."/>
            <person name="Visel A."/>
            <person name="Grigoriev I.V."/>
        </authorList>
    </citation>
    <scope>NUCLEOTIDE SEQUENCE [LARGE SCALE GENOMIC DNA]</scope>
    <source>
        <strain evidence="5 6">CBS 115471</strain>
    </source>
</reference>
<comment type="caution">
    <text evidence="5">The sequence shown here is derived from an EMBL/GenBank/DDBJ whole genome shotgun (WGS) entry which is preliminary data.</text>
</comment>
<dbReference type="STRING" id="1231657.A0A1Y1ZUQ6"/>
<dbReference type="CDD" id="cd00920">
    <property type="entry name" value="Cupredoxin"/>
    <property type="match status" value="1"/>
</dbReference>
<feature type="domain" description="Blue (type 1) copper" evidence="4">
    <location>
        <begin position="40"/>
        <end position="147"/>
    </location>
</feature>
<dbReference type="PANTHER" id="PTHR34883:SF17">
    <property type="entry name" value="CUPREDOXIN"/>
    <property type="match status" value="1"/>
</dbReference>
<sequence>MSASATAASVIAASESTVSAAAAATGAAGGAAGMVATHVVQVGGANGSLIFSPSNVIAEPGDLVQFQFNAKNHSLVQSTFDNPCIPIQMMIPNKTDAFFSGFMPTNRTITQTTNVLTYTVRVTNKAPMWYYCSQGKHCQAGMVGAINAATSGNKTVAAFKEIAAKASENITPSGGQAGGNGEGAPAASGAASSAAGGEGGAAATATESGAGAGGAQASATTTGVALSTGAAGSLFHDVAARSALGLGLGAFAAFFVL</sequence>
<dbReference type="Proteomes" id="UP000193144">
    <property type="component" value="Unassembled WGS sequence"/>
</dbReference>
<name>A0A1Y1ZUQ6_9PLEO</name>
<evidence type="ECO:0000259" key="4">
    <source>
        <dbReference type="Pfam" id="PF00127"/>
    </source>
</evidence>
<dbReference type="PANTHER" id="PTHR34883">
    <property type="entry name" value="SERINE-RICH PROTEIN, PUTATIVE-RELATED-RELATED"/>
    <property type="match status" value="1"/>
</dbReference>
<evidence type="ECO:0000256" key="3">
    <source>
        <dbReference type="SAM" id="MobiDB-lite"/>
    </source>
</evidence>
<organism evidence="5 6">
    <name type="scientific">Clohesyomyces aquaticus</name>
    <dbReference type="NCBI Taxonomy" id="1231657"/>
    <lineage>
        <taxon>Eukaryota</taxon>
        <taxon>Fungi</taxon>
        <taxon>Dikarya</taxon>
        <taxon>Ascomycota</taxon>
        <taxon>Pezizomycotina</taxon>
        <taxon>Dothideomycetes</taxon>
        <taxon>Pleosporomycetidae</taxon>
        <taxon>Pleosporales</taxon>
        <taxon>Lindgomycetaceae</taxon>
        <taxon>Clohesyomyces</taxon>
    </lineage>
</organism>
<dbReference type="EMBL" id="MCFA01000038">
    <property type="protein sequence ID" value="ORY13797.1"/>
    <property type="molecule type" value="Genomic_DNA"/>
</dbReference>
<feature type="compositionally biased region" description="Low complexity" evidence="3">
    <location>
        <begin position="183"/>
        <end position="192"/>
    </location>
</feature>
<dbReference type="OrthoDB" id="2331100at2759"/>
<evidence type="ECO:0000256" key="2">
    <source>
        <dbReference type="ARBA" id="ARBA00023008"/>
    </source>
</evidence>
<protein>
    <submittedName>
        <fullName evidence="5">Cupredoxin</fullName>
    </submittedName>
</protein>
<dbReference type="InterPro" id="IPR000923">
    <property type="entry name" value="BlueCu_1"/>
</dbReference>
<dbReference type="InterPro" id="IPR052953">
    <property type="entry name" value="Ser-rich/MCO-related"/>
</dbReference>
<keyword evidence="2" id="KW-0186">Copper</keyword>
<dbReference type="Pfam" id="PF00127">
    <property type="entry name" value="Copper-bind"/>
    <property type="match status" value="1"/>
</dbReference>
<dbReference type="Gene3D" id="2.60.40.420">
    <property type="entry name" value="Cupredoxins - blue copper proteins"/>
    <property type="match status" value="1"/>
</dbReference>
<dbReference type="InterPro" id="IPR008972">
    <property type="entry name" value="Cupredoxin"/>
</dbReference>
<evidence type="ECO:0000313" key="6">
    <source>
        <dbReference type="Proteomes" id="UP000193144"/>
    </source>
</evidence>
<proteinExistence type="predicted"/>
<keyword evidence="1" id="KW-0479">Metal-binding</keyword>
<gene>
    <name evidence="5" type="ORF">BCR34DRAFT_480378</name>
</gene>
<evidence type="ECO:0000256" key="1">
    <source>
        <dbReference type="ARBA" id="ARBA00022723"/>
    </source>
</evidence>
<feature type="region of interest" description="Disordered" evidence="3">
    <location>
        <begin position="170"/>
        <end position="192"/>
    </location>
</feature>
<keyword evidence="6" id="KW-1185">Reference proteome</keyword>
<dbReference type="GO" id="GO:0009055">
    <property type="term" value="F:electron transfer activity"/>
    <property type="evidence" value="ECO:0007669"/>
    <property type="project" value="InterPro"/>
</dbReference>